<dbReference type="HOGENOM" id="CLU_1262694_0_0_1"/>
<dbReference type="OrthoDB" id="8060999at2759"/>
<accession>E9H454</accession>
<organism evidence="1 2">
    <name type="scientific">Daphnia pulex</name>
    <name type="common">Water flea</name>
    <dbReference type="NCBI Taxonomy" id="6669"/>
    <lineage>
        <taxon>Eukaryota</taxon>
        <taxon>Metazoa</taxon>
        <taxon>Ecdysozoa</taxon>
        <taxon>Arthropoda</taxon>
        <taxon>Crustacea</taxon>
        <taxon>Branchiopoda</taxon>
        <taxon>Diplostraca</taxon>
        <taxon>Cladocera</taxon>
        <taxon>Anomopoda</taxon>
        <taxon>Daphniidae</taxon>
        <taxon>Daphnia</taxon>
    </lineage>
</organism>
<evidence type="ECO:0000313" key="2">
    <source>
        <dbReference type="Proteomes" id="UP000000305"/>
    </source>
</evidence>
<dbReference type="KEGG" id="dpx:DAPPUDRAFT_253085"/>
<protein>
    <submittedName>
        <fullName evidence="1">Uncharacterized protein</fullName>
    </submittedName>
</protein>
<evidence type="ECO:0000313" key="1">
    <source>
        <dbReference type="EMBL" id="EFX73454.1"/>
    </source>
</evidence>
<proteinExistence type="predicted"/>
<name>E9H454_DAPPU</name>
<gene>
    <name evidence="1" type="ORF">DAPPUDRAFT_253085</name>
</gene>
<keyword evidence="2" id="KW-1185">Reference proteome</keyword>
<dbReference type="Proteomes" id="UP000000305">
    <property type="component" value="Unassembled WGS sequence"/>
</dbReference>
<sequence>MYPKLQLCNKPIIAHLPASITFDPAIPIQTHSPTESTSKPILAVVNDSQRYTNLHDDNKTFLQMLKLKKPIRLQLLDAGRNTKFIREGFSRSLLDLGLTQTLRTDGVAEATSTHTNSEETELQLKKAFGDTVTLKDSTMKNVTQPAPVFVWDKLLSWNHLVDFPPLRSSGGRIAMLIGLNQTALITSTDYRMGADNELVAITTNLGRTIQGVLGLAFVS</sequence>
<dbReference type="AlphaFoldDB" id="E9H454"/>
<dbReference type="InParanoid" id="E9H454"/>
<dbReference type="EMBL" id="GL732590">
    <property type="protein sequence ID" value="EFX73454.1"/>
    <property type="molecule type" value="Genomic_DNA"/>
</dbReference>
<reference evidence="1 2" key="1">
    <citation type="journal article" date="2011" name="Science">
        <title>The ecoresponsive genome of Daphnia pulex.</title>
        <authorList>
            <person name="Colbourne J.K."/>
            <person name="Pfrender M.E."/>
            <person name="Gilbert D."/>
            <person name="Thomas W.K."/>
            <person name="Tucker A."/>
            <person name="Oakley T.H."/>
            <person name="Tokishita S."/>
            <person name="Aerts A."/>
            <person name="Arnold G.J."/>
            <person name="Basu M.K."/>
            <person name="Bauer D.J."/>
            <person name="Caceres C.E."/>
            <person name="Carmel L."/>
            <person name="Casola C."/>
            <person name="Choi J.H."/>
            <person name="Detter J.C."/>
            <person name="Dong Q."/>
            <person name="Dusheyko S."/>
            <person name="Eads B.D."/>
            <person name="Frohlich T."/>
            <person name="Geiler-Samerotte K.A."/>
            <person name="Gerlach D."/>
            <person name="Hatcher P."/>
            <person name="Jogdeo S."/>
            <person name="Krijgsveld J."/>
            <person name="Kriventseva E.V."/>
            <person name="Kultz D."/>
            <person name="Laforsch C."/>
            <person name="Lindquist E."/>
            <person name="Lopez J."/>
            <person name="Manak J.R."/>
            <person name="Muller J."/>
            <person name="Pangilinan J."/>
            <person name="Patwardhan R.P."/>
            <person name="Pitluck S."/>
            <person name="Pritham E.J."/>
            <person name="Rechtsteiner A."/>
            <person name="Rho M."/>
            <person name="Rogozin I.B."/>
            <person name="Sakarya O."/>
            <person name="Salamov A."/>
            <person name="Schaack S."/>
            <person name="Shapiro H."/>
            <person name="Shiga Y."/>
            <person name="Skalitzky C."/>
            <person name="Smith Z."/>
            <person name="Souvorov A."/>
            <person name="Sung W."/>
            <person name="Tang Z."/>
            <person name="Tsuchiya D."/>
            <person name="Tu H."/>
            <person name="Vos H."/>
            <person name="Wang M."/>
            <person name="Wolf Y.I."/>
            <person name="Yamagata H."/>
            <person name="Yamada T."/>
            <person name="Ye Y."/>
            <person name="Shaw J.R."/>
            <person name="Andrews J."/>
            <person name="Crease T.J."/>
            <person name="Tang H."/>
            <person name="Lucas S.M."/>
            <person name="Robertson H.M."/>
            <person name="Bork P."/>
            <person name="Koonin E.V."/>
            <person name="Zdobnov E.M."/>
            <person name="Grigoriev I.V."/>
            <person name="Lynch M."/>
            <person name="Boore J.L."/>
        </authorList>
    </citation>
    <scope>NUCLEOTIDE SEQUENCE [LARGE SCALE GENOMIC DNA]</scope>
</reference>